<sequence>MNWLKPVLWTIAILALLFLLYQIWTNNTGIFSPGDKKLPAEVEEEAEDPLMLQGAATLAQQAIASKQYRMATRYLFIDALSRLDERGLIQRIARKTNQQYLNEIQQPGLKETLATAMLQFEYVWYGEFNPNEKQFERIHHTFKQLEARWL</sequence>
<dbReference type="AlphaFoldDB" id="A0A6I6GK54"/>
<dbReference type="KEGG" id="fls:GLV81_12465"/>
<accession>A0A6I6GK54</accession>
<reference evidence="2 3" key="1">
    <citation type="submission" date="2019-11" db="EMBL/GenBank/DDBJ databases">
        <authorList>
            <person name="Im W.T."/>
        </authorList>
    </citation>
    <scope>NUCLEOTIDE SEQUENCE [LARGE SCALE GENOMIC DNA]</scope>
    <source>
        <strain evidence="2 3">SB-02</strain>
    </source>
</reference>
<dbReference type="RefSeq" id="WP_157479158.1">
    <property type="nucleotide sequence ID" value="NZ_CP046566.1"/>
</dbReference>
<organism evidence="2 3">
    <name type="scientific">Phnomibacter ginsenosidimutans</name>
    <dbReference type="NCBI Taxonomy" id="2676868"/>
    <lineage>
        <taxon>Bacteria</taxon>
        <taxon>Pseudomonadati</taxon>
        <taxon>Bacteroidota</taxon>
        <taxon>Chitinophagia</taxon>
        <taxon>Chitinophagales</taxon>
        <taxon>Chitinophagaceae</taxon>
        <taxon>Phnomibacter</taxon>
    </lineage>
</organism>
<evidence type="ECO:0000259" key="1">
    <source>
        <dbReference type="Pfam" id="PF13559"/>
    </source>
</evidence>
<keyword evidence="3" id="KW-1185">Reference proteome</keyword>
<name>A0A6I6GK54_9BACT</name>
<evidence type="ECO:0000313" key="2">
    <source>
        <dbReference type="EMBL" id="QGW28805.1"/>
    </source>
</evidence>
<dbReference type="InterPro" id="IPR025403">
    <property type="entry name" value="TgpA-like_C"/>
</dbReference>
<dbReference type="EMBL" id="CP046566">
    <property type="protein sequence ID" value="QGW28805.1"/>
    <property type="molecule type" value="Genomic_DNA"/>
</dbReference>
<feature type="domain" description="Protein-glutamine gamma-glutamyltransferase-like C-terminal" evidence="1">
    <location>
        <begin position="78"/>
        <end position="138"/>
    </location>
</feature>
<evidence type="ECO:0000313" key="3">
    <source>
        <dbReference type="Proteomes" id="UP000426027"/>
    </source>
</evidence>
<dbReference type="Proteomes" id="UP000426027">
    <property type="component" value="Chromosome"/>
</dbReference>
<proteinExistence type="predicted"/>
<dbReference type="Pfam" id="PF13559">
    <property type="entry name" value="DUF4129"/>
    <property type="match status" value="1"/>
</dbReference>
<protein>
    <submittedName>
        <fullName evidence="2">DUF4129 domain-containing protein</fullName>
    </submittedName>
</protein>
<gene>
    <name evidence="2" type="ORF">GLV81_12465</name>
</gene>